<protein>
    <submittedName>
        <fullName evidence="5">Alpha-L-rhamnosidase</fullName>
    </submittedName>
</protein>
<dbReference type="Gene3D" id="2.60.120.260">
    <property type="entry name" value="Galactose-binding domain-like"/>
    <property type="match status" value="1"/>
</dbReference>
<feature type="signal peptide" evidence="1">
    <location>
        <begin position="1"/>
        <end position="22"/>
    </location>
</feature>
<keyword evidence="1" id="KW-0732">Signal</keyword>
<evidence type="ECO:0000256" key="1">
    <source>
        <dbReference type="SAM" id="SignalP"/>
    </source>
</evidence>
<dbReference type="InterPro" id="IPR035396">
    <property type="entry name" value="Bac_rhamnosid6H"/>
</dbReference>
<proteinExistence type="predicted"/>
<dbReference type="Pfam" id="PF08531">
    <property type="entry name" value="Bac_rhamnosid_N"/>
    <property type="match status" value="1"/>
</dbReference>
<feature type="domain" description="Bacterial alpha-L-rhamnosidase N-terminal" evidence="2">
    <location>
        <begin position="65"/>
        <end position="202"/>
    </location>
</feature>
<feature type="domain" description="Alpha-L-rhamnosidase six-hairpin glycosidase" evidence="3">
    <location>
        <begin position="370"/>
        <end position="699"/>
    </location>
</feature>
<keyword evidence="6" id="KW-1185">Reference proteome</keyword>
<reference evidence="5 6" key="1">
    <citation type="submission" date="2016-05" db="EMBL/GenBank/DDBJ databases">
        <title>Niabella ginsenosidivorans BS26 whole genome sequencing.</title>
        <authorList>
            <person name="Im W.T."/>
            <person name="Siddiqi M.Z."/>
        </authorList>
    </citation>
    <scope>NUCLEOTIDE SEQUENCE [LARGE SCALE GENOMIC DNA]</scope>
    <source>
        <strain evidence="5 6">BS26</strain>
    </source>
</reference>
<dbReference type="RefSeq" id="WP_067761279.1">
    <property type="nucleotide sequence ID" value="NZ_CP015772.1"/>
</dbReference>
<dbReference type="OrthoDB" id="9815108at2"/>
<feature type="chain" id="PRO_5008389972" evidence="1">
    <location>
        <begin position="23"/>
        <end position="787"/>
    </location>
</feature>
<dbReference type="InterPro" id="IPR008928">
    <property type="entry name" value="6-hairpin_glycosidase_sf"/>
</dbReference>
<accession>A0A1A9I7C2</accession>
<dbReference type="Proteomes" id="UP000077667">
    <property type="component" value="Chromosome"/>
</dbReference>
<sequence>MNKARHTVLLLLLMSCSFGAYAAEVDLNAKWPAYWIACPGAAPTGYGVYHFRKSFNLPQQPATFFINVSADNRYRLFVNGVPVSEGPARGDLMHWYYEPVDIAGYLKQGENTISAVVWNMGEYRPLAQISNRTGLIIQSTAVEDSVVNTNQTWKVMQNPAYTPAISYNYSVGASDSVNAAEYPWGWEQIGYDDGSWSAATLLERGMPYGSGTSYSWVLTPQDIPQMEATRLRMSRVRKAEGITVSAGWPAKSGKLLIPARRKIALLIDQDFLTTGYPELWVSGGKDARIKLSYAETLFKNNKKGNRNEVNGYELIKAPADYFIADGGKQRLFRPLWFRTWRYIQLEIETGKDPLQIEDLYGMFSAYPFRENASFESDDKSLDTIWKTGWRTARLCAHETYFDCPYYEQLQYIGDTRIQALISLYVDGDDRLMRKAIRMFNWSRTYEGITNSRYPVCQMQFIPPFSLFWINMIHDHWMLRGDTALIKECMPGVKLVLNWFEGKLDQQTGMLGALPHWNFVDWARPWRWDNERPLGGVPPGGMSGGSSILTLQFAYTLKDVVSLLSLMNEKALALHYSKLYTTLLAAVKKNCWDDNKKLFADDIRHTSFSQHANIMAILSDALPANDQKLLFNKIVGDSSLIQTTLYYRFYLFRALKKIGLANEYLDMLQPWKDMLALGLTTFAEKPEPTRSDCHAWSASPNYDLLSLVCGIEPAVPGFKSVRIAPHLGHLEYVKAKMPHPAGDISMSLSASDSELTGEVELPAGLDGVFVYKGKIQKLNPGKNGIKYE</sequence>
<dbReference type="KEGG" id="nia:A8C56_23695"/>
<feature type="domain" description="Alpha-L-rhamnosidase C-terminal" evidence="4">
    <location>
        <begin position="709"/>
        <end position="763"/>
    </location>
</feature>
<dbReference type="STRING" id="1176587.A8C56_23695"/>
<evidence type="ECO:0000259" key="4">
    <source>
        <dbReference type="Pfam" id="PF17390"/>
    </source>
</evidence>
<dbReference type="AlphaFoldDB" id="A0A1A9I7C2"/>
<dbReference type="Pfam" id="PF17390">
    <property type="entry name" value="Bac_rhamnosid_C"/>
    <property type="match status" value="1"/>
</dbReference>
<evidence type="ECO:0000259" key="3">
    <source>
        <dbReference type="Pfam" id="PF17389"/>
    </source>
</evidence>
<dbReference type="SUPFAM" id="SSF48208">
    <property type="entry name" value="Six-hairpin glycosidases"/>
    <property type="match status" value="1"/>
</dbReference>
<dbReference type="InterPro" id="IPR035398">
    <property type="entry name" value="Bac_rhamnosid_C"/>
</dbReference>
<dbReference type="InterPro" id="IPR008979">
    <property type="entry name" value="Galactose-bd-like_sf"/>
</dbReference>
<organism evidence="5 6">
    <name type="scientific">Niabella ginsenosidivorans</name>
    <dbReference type="NCBI Taxonomy" id="1176587"/>
    <lineage>
        <taxon>Bacteria</taxon>
        <taxon>Pseudomonadati</taxon>
        <taxon>Bacteroidota</taxon>
        <taxon>Chitinophagia</taxon>
        <taxon>Chitinophagales</taxon>
        <taxon>Chitinophagaceae</taxon>
        <taxon>Niabella</taxon>
    </lineage>
</organism>
<evidence type="ECO:0000313" key="6">
    <source>
        <dbReference type="Proteomes" id="UP000077667"/>
    </source>
</evidence>
<dbReference type="InterPro" id="IPR012341">
    <property type="entry name" value="6hp_glycosidase-like_sf"/>
</dbReference>
<dbReference type="PROSITE" id="PS51257">
    <property type="entry name" value="PROKAR_LIPOPROTEIN"/>
    <property type="match status" value="1"/>
</dbReference>
<dbReference type="Gene3D" id="1.50.10.10">
    <property type="match status" value="1"/>
</dbReference>
<dbReference type="EMBL" id="CP015772">
    <property type="protein sequence ID" value="ANH83577.1"/>
    <property type="molecule type" value="Genomic_DNA"/>
</dbReference>
<evidence type="ECO:0000313" key="5">
    <source>
        <dbReference type="EMBL" id="ANH83577.1"/>
    </source>
</evidence>
<dbReference type="GO" id="GO:0005975">
    <property type="term" value="P:carbohydrate metabolic process"/>
    <property type="evidence" value="ECO:0007669"/>
    <property type="project" value="InterPro"/>
</dbReference>
<gene>
    <name evidence="5" type="ORF">A8C56_23695</name>
</gene>
<dbReference type="InterPro" id="IPR013737">
    <property type="entry name" value="Bac_rhamnosid_N"/>
</dbReference>
<name>A0A1A9I7C2_9BACT</name>
<dbReference type="Gene3D" id="2.60.420.10">
    <property type="entry name" value="Maltose phosphorylase, domain 3"/>
    <property type="match status" value="1"/>
</dbReference>
<dbReference type="Pfam" id="PF17389">
    <property type="entry name" value="Bac_rhamnosid6H"/>
    <property type="match status" value="1"/>
</dbReference>
<dbReference type="PANTHER" id="PTHR34987:SF2">
    <property type="entry name" value="B, PUTATIVE (AFU_ORTHOLOGUE AFUA_7G05040)-RELATED"/>
    <property type="match status" value="1"/>
</dbReference>
<dbReference type="PANTHER" id="PTHR34987">
    <property type="entry name" value="C, PUTATIVE (AFU_ORTHOLOGUE AFUA_3G02880)-RELATED"/>
    <property type="match status" value="1"/>
</dbReference>
<dbReference type="SUPFAM" id="SSF49785">
    <property type="entry name" value="Galactose-binding domain-like"/>
    <property type="match status" value="1"/>
</dbReference>
<evidence type="ECO:0000259" key="2">
    <source>
        <dbReference type="Pfam" id="PF08531"/>
    </source>
</evidence>